<gene>
    <name evidence="14" type="ORF">D5H78_09590</name>
</gene>
<evidence type="ECO:0000256" key="11">
    <source>
        <dbReference type="SAM" id="MobiDB-lite"/>
    </source>
</evidence>
<evidence type="ECO:0000256" key="2">
    <source>
        <dbReference type="ARBA" id="ARBA00022741"/>
    </source>
</evidence>
<proteinExistence type="inferred from homology"/>
<dbReference type="Pfam" id="PF13307">
    <property type="entry name" value="Helicase_C_2"/>
    <property type="match status" value="1"/>
</dbReference>
<dbReference type="InterPro" id="IPR014013">
    <property type="entry name" value="Helic_SF1/SF2_ATP-bd_DinG/Rad3"/>
</dbReference>
<evidence type="ECO:0000256" key="1">
    <source>
        <dbReference type="ARBA" id="ARBA00001966"/>
    </source>
</evidence>
<evidence type="ECO:0000256" key="6">
    <source>
        <dbReference type="ARBA" id="ARBA00038058"/>
    </source>
</evidence>
<dbReference type="PANTHER" id="PTHR11472:SF34">
    <property type="entry name" value="REGULATOR OF TELOMERE ELONGATION HELICASE 1"/>
    <property type="match status" value="1"/>
</dbReference>
<dbReference type="AlphaFoldDB" id="A0A3A3ZKW8"/>
<comment type="catalytic activity">
    <reaction evidence="8">
        <text>ATP + H2O = ADP + phosphate + H(+)</text>
        <dbReference type="Rhea" id="RHEA:13065"/>
        <dbReference type="ChEBI" id="CHEBI:15377"/>
        <dbReference type="ChEBI" id="CHEBI:15378"/>
        <dbReference type="ChEBI" id="CHEBI:30616"/>
        <dbReference type="ChEBI" id="CHEBI:43474"/>
        <dbReference type="ChEBI" id="CHEBI:456216"/>
        <dbReference type="EC" id="5.6.2.3"/>
    </reaction>
</comment>
<dbReference type="OrthoDB" id="9805194at2"/>
<keyword evidence="3" id="KW-0378">Hydrolase</keyword>
<evidence type="ECO:0000313" key="14">
    <source>
        <dbReference type="EMBL" id="RJK96560.1"/>
    </source>
</evidence>
<evidence type="ECO:0000256" key="9">
    <source>
        <dbReference type="ARBA" id="ARBA00073590"/>
    </source>
</evidence>
<evidence type="ECO:0000256" key="3">
    <source>
        <dbReference type="ARBA" id="ARBA00022801"/>
    </source>
</evidence>
<protein>
    <recommendedName>
        <fullName evidence="9">ATP-dependent helicase DinG</fullName>
        <ecNumber evidence="7">5.6.2.3</ecNumber>
    </recommendedName>
    <alternativeName>
        <fullName evidence="10">DNA 5'-3' helicase DinG</fullName>
    </alternativeName>
</protein>
<keyword evidence="2" id="KW-0547">Nucleotide-binding</keyword>
<sequence length="702" mass="74057">MAEAVHGAMSSGEHLLVQAGTGTGKSLAYLVPALLHGDTVVVATATIALQGQIVDRDLPRLVDAVAPVLGRRPTFAMLKGRRNYVCRNKVAGGMPVDDEDALFAPAPSTPLGRDVLRVREWAEQTRTGDRDELVPGVGERAWSQVSVSASECLGAQRCPFGEECFAELARAEAADADVVVTNHAMLAIDAIGDGSVLPEHDVVVVDEAHELVDRVTGVATDELTPALVERAASRARKVVGADGTEALESAAGALAAALDPLPEGRLPGLPDALGQVLVLLRDGARAAQSAVAKEKRAEDGARSVASSALQEVHDTAERLLGESAYDVAWLAREPRRGAVLRVAPLHVGGLLRSTLFEDATVVLTSATLELGGSFDLVARQVGLGAQGEGEAARWQGLDVGSPFDYARQGILYVARHLPPPGRGGIDDRALDELADLLAAAGGRALALFSSMRGAVAAAELLRERVDLPILCQGEDSTAELVRRFAADARTCLFGTLSLWQGVDVPGSALQLVVIDRIPFPRPDDPVMSARSAAVDERGGNGFMSVSAAHAALLLAQGAGRLVRQGDDRGVVAVLDARLATARYGRFLRDSMPPFWFTSDREAVLGALRRIDASAPPPRPVAPRPVRARPAAKVPAPPAERVAVVLGKAWTESDDALLRSGVEAERPLGQLALRHECSEEQLVARIESLGLRHREVDEPTLLG</sequence>
<comment type="caution">
    <text evidence="14">The sequence shown here is derived from an EMBL/GenBank/DDBJ whole genome shotgun (WGS) entry which is preliminary data.</text>
</comment>
<dbReference type="GO" id="GO:0003676">
    <property type="term" value="F:nucleic acid binding"/>
    <property type="evidence" value="ECO:0007669"/>
    <property type="project" value="InterPro"/>
</dbReference>
<evidence type="ECO:0000256" key="8">
    <source>
        <dbReference type="ARBA" id="ARBA00048954"/>
    </source>
</evidence>
<comment type="similarity">
    <text evidence="6">Belongs to the helicase family. DinG subfamily.</text>
</comment>
<dbReference type="InterPro" id="IPR006555">
    <property type="entry name" value="ATP-dep_Helicase_C"/>
</dbReference>
<evidence type="ECO:0000313" key="15">
    <source>
        <dbReference type="Proteomes" id="UP000265614"/>
    </source>
</evidence>
<feature type="compositionally biased region" description="Low complexity" evidence="11">
    <location>
        <begin position="623"/>
        <end position="633"/>
    </location>
</feature>
<dbReference type="InterPro" id="IPR027417">
    <property type="entry name" value="P-loop_NTPase"/>
</dbReference>
<feature type="domain" description="Helicase ATP-binding" evidence="13">
    <location>
        <begin position="1"/>
        <end position="290"/>
    </location>
</feature>
<dbReference type="SMART" id="SM00491">
    <property type="entry name" value="HELICc2"/>
    <property type="match status" value="1"/>
</dbReference>
<dbReference type="InterPro" id="IPR045028">
    <property type="entry name" value="DinG/Rad3-like"/>
</dbReference>
<keyword evidence="4 14" id="KW-0347">Helicase</keyword>
<dbReference type="SMART" id="SM00487">
    <property type="entry name" value="DEXDc"/>
    <property type="match status" value="1"/>
</dbReference>
<dbReference type="GO" id="GO:0043139">
    <property type="term" value="F:5'-3' DNA helicase activity"/>
    <property type="evidence" value="ECO:0007669"/>
    <property type="project" value="UniProtKB-EC"/>
</dbReference>
<keyword evidence="15" id="KW-1185">Reference proteome</keyword>
<dbReference type="Gene3D" id="3.40.50.300">
    <property type="entry name" value="P-loop containing nucleotide triphosphate hydrolases"/>
    <property type="match status" value="2"/>
</dbReference>
<evidence type="ECO:0000256" key="10">
    <source>
        <dbReference type="ARBA" id="ARBA00079061"/>
    </source>
</evidence>
<feature type="region of interest" description="Disordered" evidence="11">
    <location>
        <begin position="613"/>
        <end position="633"/>
    </location>
</feature>
<name>A0A3A3ZKW8_9ACTN</name>
<evidence type="ECO:0000256" key="7">
    <source>
        <dbReference type="ARBA" id="ARBA00044969"/>
    </source>
</evidence>
<keyword evidence="5" id="KW-0067">ATP-binding</keyword>
<dbReference type="EC" id="5.6.2.3" evidence="7"/>
<organism evidence="14 15">
    <name type="scientific">Vallicoccus soli</name>
    <dbReference type="NCBI Taxonomy" id="2339232"/>
    <lineage>
        <taxon>Bacteria</taxon>
        <taxon>Bacillati</taxon>
        <taxon>Actinomycetota</taxon>
        <taxon>Actinomycetes</taxon>
        <taxon>Motilibacterales</taxon>
        <taxon>Vallicoccaceae</taxon>
        <taxon>Vallicoccus</taxon>
    </lineage>
</organism>
<dbReference type="PANTHER" id="PTHR11472">
    <property type="entry name" value="DNA REPAIR DEAD HELICASE RAD3/XP-D SUBFAMILY MEMBER"/>
    <property type="match status" value="1"/>
</dbReference>
<dbReference type="GO" id="GO:0016818">
    <property type="term" value="F:hydrolase activity, acting on acid anhydrides, in phosphorus-containing anhydrides"/>
    <property type="evidence" value="ECO:0007669"/>
    <property type="project" value="InterPro"/>
</dbReference>
<feature type="domain" description="Helicase ATP-binding" evidence="12">
    <location>
        <begin position="6"/>
        <end position="263"/>
    </location>
</feature>
<dbReference type="Pfam" id="PF00270">
    <property type="entry name" value="DEAD"/>
    <property type="match status" value="1"/>
</dbReference>
<dbReference type="PROSITE" id="PS51192">
    <property type="entry name" value="HELICASE_ATP_BIND_1"/>
    <property type="match status" value="1"/>
</dbReference>
<dbReference type="GO" id="GO:0006139">
    <property type="term" value="P:nucleobase-containing compound metabolic process"/>
    <property type="evidence" value="ECO:0007669"/>
    <property type="project" value="InterPro"/>
</dbReference>
<reference evidence="14 15" key="1">
    <citation type="submission" date="2018-09" db="EMBL/GenBank/DDBJ databases">
        <title>YIM 75000 draft genome.</title>
        <authorList>
            <person name="Tang S."/>
            <person name="Feng Y."/>
        </authorList>
    </citation>
    <scope>NUCLEOTIDE SEQUENCE [LARGE SCALE GENOMIC DNA]</scope>
    <source>
        <strain evidence="14 15">YIM 75000</strain>
    </source>
</reference>
<evidence type="ECO:0000256" key="4">
    <source>
        <dbReference type="ARBA" id="ARBA00022806"/>
    </source>
</evidence>
<dbReference type="InterPro" id="IPR011545">
    <property type="entry name" value="DEAD/DEAH_box_helicase_dom"/>
</dbReference>
<dbReference type="FunFam" id="3.40.50.300:FF:000437">
    <property type="entry name" value="ATP-dependent DNA helicase DinG"/>
    <property type="match status" value="1"/>
</dbReference>
<accession>A0A3A3ZKW8</accession>
<dbReference type="PROSITE" id="PS51193">
    <property type="entry name" value="HELICASE_ATP_BIND_2"/>
    <property type="match status" value="1"/>
</dbReference>
<comment type="cofactor">
    <cofactor evidence="1">
        <name>[4Fe-4S] cluster</name>
        <dbReference type="ChEBI" id="CHEBI:49883"/>
    </cofactor>
</comment>
<dbReference type="SUPFAM" id="SSF52540">
    <property type="entry name" value="P-loop containing nucleoside triphosphate hydrolases"/>
    <property type="match status" value="1"/>
</dbReference>
<dbReference type="Proteomes" id="UP000265614">
    <property type="component" value="Unassembled WGS sequence"/>
</dbReference>
<dbReference type="GO" id="GO:0005524">
    <property type="term" value="F:ATP binding"/>
    <property type="evidence" value="ECO:0007669"/>
    <property type="project" value="UniProtKB-KW"/>
</dbReference>
<evidence type="ECO:0000259" key="13">
    <source>
        <dbReference type="PROSITE" id="PS51193"/>
    </source>
</evidence>
<evidence type="ECO:0000259" key="12">
    <source>
        <dbReference type="PROSITE" id="PS51192"/>
    </source>
</evidence>
<dbReference type="InterPro" id="IPR014001">
    <property type="entry name" value="Helicase_ATP-bd"/>
</dbReference>
<evidence type="ECO:0000256" key="5">
    <source>
        <dbReference type="ARBA" id="ARBA00022840"/>
    </source>
</evidence>
<dbReference type="EMBL" id="QZEZ01000003">
    <property type="protein sequence ID" value="RJK96560.1"/>
    <property type="molecule type" value="Genomic_DNA"/>
</dbReference>